<dbReference type="InterPro" id="IPR020616">
    <property type="entry name" value="Thiolase_N"/>
</dbReference>
<dbReference type="Gene3D" id="3.40.47.10">
    <property type="match status" value="1"/>
</dbReference>
<name>A0A6S6XUM5_9PROT</name>
<dbReference type="CDD" id="cd00829">
    <property type="entry name" value="SCP-x_thiolase"/>
    <property type="match status" value="1"/>
</dbReference>
<dbReference type="GO" id="GO:0003988">
    <property type="term" value="F:acetyl-CoA C-acyltransferase activity"/>
    <property type="evidence" value="ECO:0007669"/>
    <property type="project" value="UniProtKB-ARBA"/>
</dbReference>
<dbReference type="PANTHER" id="PTHR42870">
    <property type="entry name" value="ACETYL-COA C-ACETYLTRANSFERASE"/>
    <property type="match status" value="1"/>
</dbReference>
<dbReference type="PANTHER" id="PTHR42870:SF1">
    <property type="entry name" value="NON-SPECIFIC LIPID-TRANSFER PROTEIN-LIKE 2"/>
    <property type="match status" value="1"/>
</dbReference>
<reference evidence="3 4" key="1">
    <citation type="submission" date="2020-03" db="EMBL/GenBank/DDBJ databases">
        <authorList>
            <consortium name="Genoscope - CEA"/>
            <person name="William W."/>
        </authorList>
    </citation>
    <scope>NUCLEOTIDE SEQUENCE [LARGE SCALE GENOMIC DNA]</scope>
    <source>
        <strain evidence="4">DSM 16959</strain>
    </source>
</reference>
<dbReference type="KEGG" id="doe:DENOEST_2565"/>
<accession>A0A6S6XUM5</accession>
<dbReference type="RefSeq" id="WP_145771093.1">
    <property type="nucleotide sequence ID" value="NZ_LR778301.1"/>
</dbReference>
<dbReference type="InterPro" id="IPR055140">
    <property type="entry name" value="Thiolase_C_2"/>
</dbReference>
<dbReference type="Pfam" id="PF22691">
    <property type="entry name" value="Thiolase_C_1"/>
    <property type="match status" value="1"/>
</dbReference>
<dbReference type="PIRSF" id="PIRSF000429">
    <property type="entry name" value="Ac-CoA_Ac_transf"/>
    <property type="match status" value="1"/>
</dbReference>
<sequence>MRVNAIVAGVGMTPFGKHLDKSIKWLGGQAVLDAIADAGIRPEEIEAAYVGNCAAGTVTGQESIRGQVVLSSVGLGKFPIINIENACGSGSTALNQACMMVSAGYYDVVLVVGFEKLYHENKAISYAAFNGAIDVEERDKFLAQMSAGQSEGSGTSRSMFADFYGVLAREFMASHGTSIEHFAMVSAKTSFHGSLNPRAQFRNVMTVEEVLAQPVIVDPLTRPMICPLADGGAAAIIVSERKARQLGIARPVRVVSSVVHSFFHHPDGAAENVTSLSIEEAYYEAGVGPQDLSLVELHDSSVVTEMITYEHLGLCKPEEIGACVERGDFRLGGRLPVNTSGGLLRKGHPVGASGVAQLCEVTWQLQGRAGQRQVEGARVGLCHNGGGNLGNDTAVMNITIAMC</sequence>
<dbReference type="Proteomes" id="UP000515733">
    <property type="component" value="Chromosome"/>
</dbReference>
<keyword evidence="3" id="KW-0012">Acyltransferase</keyword>
<protein>
    <submittedName>
        <fullName evidence="3">Acetyl-CoA C-acyltransferase</fullName>
    </submittedName>
</protein>
<dbReference type="EMBL" id="LR778301">
    <property type="protein sequence ID" value="CAB1369730.1"/>
    <property type="molecule type" value="Genomic_DNA"/>
</dbReference>
<proteinExistence type="predicted"/>
<evidence type="ECO:0000259" key="2">
    <source>
        <dbReference type="Pfam" id="PF22691"/>
    </source>
</evidence>
<dbReference type="AlphaFoldDB" id="A0A6S6XUM5"/>
<feature type="domain" description="Thiolase N-terminal" evidence="1">
    <location>
        <begin position="7"/>
        <end position="240"/>
    </location>
</feature>
<dbReference type="InterPro" id="IPR016039">
    <property type="entry name" value="Thiolase-like"/>
</dbReference>
<keyword evidence="4" id="KW-1185">Reference proteome</keyword>
<gene>
    <name evidence="3" type="ORF">DENOEST_2565</name>
</gene>
<organism evidence="3 4">
    <name type="scientific">Denitratisoma oestradiolicum</name>
    <dbReference type="NCBI Taxonomy" id="311182"/>
    <lineage>
        <taxon>Bacteria</taxon>
        <taxon>Pseudomonadati</taxon>
        <taxon>Pseudomonadota</taxon>
        <taxon>Betaproteobacteria</taxon>
        <taxon>Nitrosomonadales</taxon>
        <taxon>Sterolibacteriaceae</taxon>
        <taxon>Denitratisoma</taxon>
    </lineage>
</organism>
<dbReference type="InterPro" id="IPR002155">
    <property type="entry name" value="Thiolase"/>
</dbReference>
<dbReference type="Pfam" id="PF00108">
    <property type="entry name" value="Thiolase_N"/>
    <property type="match status" value="1"/>
</dbReference>
<evidence type="ECO:0000313" key="3">
    <source>
        <dbReference type="EMBL" id="CAB1369730.1"/>
    </source>
</evidence>
<keyword evidence="3" id="KW-0808">Transferase</keyword>
<evidence type="ECO:0000313" key="4">
    <source>
        <dbReference type="Proteomes" id="UP000515733"/>
    </source>
</evidence>
<evidence type="ECO:0000259" key="1">
    <source>
        <dbReference type="Pfam" id="PF00108"/>
    </source>
</evidence>
<feature type="domain" description="Thiolase C-terminal" evidence="2">
    <location>
        <begin position="269"/>
        <end position="393"/>
    </location>
</feature>
<dbReference type="SUPFAM" id="SSF53901">
    <property type="entry name" value="Thiolase-like"/>
    <property type="match status" value="1"/>
</dbReference>
<dbReference type="OrthoDB" id="9785768at2"/>